<gene>
    <name evidence="4" type="primary">VWDE_1</name>
    <name evidence="4" type="ORF">g.5835</name>
</gene>
<feature type="chain" id="PRO_5001982687" evidence="2">
    <location>
        <begin position="23"/>
        <end position="238"/>
    </location>
</feature>
<sequence length="238" mass="25766">MLPRHLLLSVGLLIVVPFSVDASLVTCSVQLVDGKVQKICRRLSCPVNCSNGVCHMQLQRCICNEGYEFNGESCVPVCEPVCGVSEQCTAPNVCVCEEGYALVDSKCEPYCKTPCQDTQYCAAPNNCACLAGYNNGTNNVCEPICAVCVEHAHCIGPNVCECDEGYSLQDDGKCAPICDAELCANADCVEPYKCNCHAGYALNFDTFKCEPIKEGEEEEEEDDDENTISPLIDIRSGI</sequence>
<dbReference type="EMBL" id="GBXI01011233">
    <property type="protein sequence ID" value="JAD03059.1"/>
    <property type="molecule type" value="Transcribed_RNA"/>
</dbReference>
<feature type="signal peptide" evidence="2">
    <location>
        <begin position="1"/>
        <end position="22"/>
    </location>
</feature>
<dbReference type="PANTHER" id="PTHR24047:SF29">
    <property type="entry name" value="EATER-RELATED"/>
    <property type="match status" value="1"/>
</dbReference>
<feature type="domain" description="EGF-like" evidence="3">
    <location>
        <begin position="144"/>
        <end position="175"/>
    </location>
</feature>
<dbReference type="InterPro" id="IPR000742">
    <property type="entry name" value="EGF"/>
</dbReference>
<accession>A0A0A1WVF4</accession>
<feature type="domain" description="EGF-like" evidence="3">
    <location>
        <begin position="77"/>
        <end position="108"/>
    </location>
</feature>
<protein>
    <submittedName>
        <fullName evidence="4">von Willebrand factor D and EGF domain-containing protein</fullName>
    </submittedName>
</protein>
<reference evidence="4" key="1">
    <citation type="submission" date="2014-11" db="EMBL/GenBank/DDBJ databases">
        <authorList>
            <person name="Geib S."/>
        </authorList>
    </citation>
    <scope>NUCLEOTIDE SEQUENCE</scope>
</reference>
<dbReference type="Gene3D" id="2.10.25.10">
    <property type="entry name" value="Laminin"/>
    <property type="match status" value="3"/>
</dbReference>
<dbReference type="AlphaFoldDB" id="A0A0A1WVF4"/>
<feature type="domain" description="EGF-like" evidence="3">
    <location>
        <begin position="177"/>
        <end position="210"/>
    </location>
</feature>
<dbReference type="SMART" id="SM00181">
    <property type="entry name" value="EGF"/>
    <property type="match status" value="5"/>
</dbReference>
<name>A0A0A1WVF4_ZEUCU</name>
<proteinExistence type="predicted"/>
<organism evidence="4">
    <name type="scientific">Zeugodacus cucurbitae</name>
    <name type="common">Melon fruit fly</name>
    <name type="synonym">Bactrocera cucurbitae</name>
    <dbReference type="NCBI Taxonomy" id="28588"/>
    <lineage>
        <taxon>Eukaryota</taxon>
        <taxon>Metazoa</taxon>
        <taxon>Ecdysozoa</taxon>
        <taxon>Arthropoda</taxon>
        <taxon>Hexapoda</taxon>
        <taxon>Insecta</taxon>
        <taxon>Pterygota</taxon>
        <taxon>Neoptera</taxon>
        <taxon>Endopterygota</taxon>
        <taxon>Diptera</taxon>
        <taxon>Brachycera</taxon>
        <taxon>Muscomorpha</taxon>
        <taxon>Tephritoidea</taxon>
        <taxon>Tephritidae</taxon>
        <taxon>Zeugodacus</taxon>
        <taxon>Zeugodacus</taxon>
    </lineage>
</organism>
<feature type="domain" description="EGF-like" evidence="3">
    <location>
        <begin position="44"/>
        <end position="75"/>
    </location>
</feature>
<reference evidence="4" key="2">
    <citation type="journal article" date="2015" name="Gigascience">
        <title>Reconstructing a comprehensive transcriptome assembly of a white-pupal translocated strain of the pest fruit fly Bactrocera cucurbitae.</title>
        <authorList>
            <person name="Sim S.B."/>
            <person name="Calla B."/>
            <person name="Hall B."/>
            <person name="DeRego T."/>
            <person name="Geib S.M."/>
        </authorList>
    </citation>
    <scope>NUCLEOTIDE SEQUENCE</scope>
</reference>
<evidence type="ECO:0000313" key="4">
    <source>
        <dbReference type="EMBL" id="JAD03059.1"/>
    </source>
</evidence>
<dbReference type="PANTHER" id="PTHR24047">
    <property type="entry name" value="FI01909P-RELATED"/>
    <property type="match status" value="1"/>
</dbReference>
<evidence type="ECO:0000256" key="1">
    <source>
        <dbReference type="SAM" id="MobiDB-lite"/>
    </source>
</evidence>
<feature type="domain" description="EGF-like" evidence="3">
    <location>
        <begin position="110"/>
        <end position="142"/>
    </location>
</feature>
<feature type="compositionally biased region" description="Acidic residues" evidence="1">
    <location>
        <begin position="215"/>
        <end position="226"/>
    </location>
</feature>
<feature type="region of interest" description="Disordered" evidence="1">
    <location>
        <begin position="214"/>
        <end position="238"/>
    </location>
</feature>
<evidence type="ECO:0000259" key="3">
    <source>
        <dbReference type="SMART" id="SM00181"/>
    </source>
</evidence>
<dbReference type="InterPro" id="IPR053255">
    <property type="entry name" value="EGF-like_domain"/>
</dbReference>
<evidence type="ECO:0000256" key="2">
    <source>
        <dbReference type="SAM" id="SignalP"/>
    </source>
</evidence>
<keyword evidence="2" id="KW-0732">Signal</keyword>